<dbReference type="WBParaSite" id="MCU_005324-RA">
    <property type="protein sequence ID" value="MCU_005324-RA"/>
    <property type="gene ID" value="MCU_005324"/>
</dbReference>
<sequence>MTMGHLCQRKKIEKTLIDSIASERQHVTPTATNMMFMNYSKEMERLAVNWVTNCTEPNNNSLSYPGREDLGIFTLSYSYLPNFFAMPGTTTTLCSQYNYSSNKCAFLTTYYLQIIWANTSEGGCAMKDCSTKRPNSTTKTFYMTCVFKPGGRVGDERPYKNETPCTECPSGYGCYMNQCVNNRSELQTTTSTSSLPSTKISVIIPMFALSCFAYFLL</sequence>
<dbReference type="SUPFAM" id="SSF55797">
    <property type="entry name" value="PR-1-like"/>
    <property type="match status" value="1"/>
</dbReference>
<feature type="domain" description="SCP" evidence="1">
    <location>
        <begin position="11"/>
        <end position="155"/>
    </location>
</feature>
<protein>
    <submittedName>
        <fullName evidence="2">SCP domain-containing protein</fullName>
    </submittedName>
</protein>
<dbReference type="InterPro" id="IPR014044">
    <property type="entry name" value="CAP_dom"/>
</dbReference>
<proteinExistence type="predicted"/>
<dbReference type="SMART" id="SM00198">
    <property type="entry name" value="SCP"/>
    <property type="match status" value="1"/>
</dbReference>
<accession>A0A5K3F488</accession>
<dbReference type="AlphaFoldDB" id="A0A5K3F488"/>
<organism evidence="2">
    <name type="scientific">Mesocestoides corti</name>
    <name type="common">Flatworm</name>
    <dbReference type="NCBI Taxonomy" id="53468"/>
    <lineage>
        <taxon>Eukaryota</taxon>
        <taxon>Metazoa</taxon>
        <taxon>Spiralia</taxon>
        <taxon>Lophotrochozoa</taxon>
        <taxon>Platyhelminthes</taxon>
        <taxon>Cestoda</taxon>
        <taxon>Eucestoda</taxon>
        <taxon>Cyclophyllidea</taxon>
        <taxon>Mesocestoididae</taxon>
        <taxon>Mesocestoides</taxon>
    </lineage>
</organism>
<reference evidence="2" key="1">
    <citation type="submission" date="2019-11" db="UniProtKB">
        <authorList>
            <consortium name="WormBaseParasite"/>
        </authorList>
    </citation>
    <scope>IDENTIFICATION</scope>
</reference>
<name>A0A5K3F488_MESCO</name>
<evidence type="ECO:0000313" key="2">
    <source>
        <dbReference type="WBParaSite" id="MCU_005324-RA"/>
    </source>
</evidence>
<dbReference type="InterPro" id="IPR035940">
    <property type="entry name" value="CAP_sf"/>
</dbReference>
<evidence type="ECO:0000259" key="1">
    <source>
        <dbReference type="SMART" id="SM00198"/>
    </source>
</evidence>
<dbReference type="Gene3D" id="3.40.33.10">
    <property type="entry name" value="CAP"/>
    <property type="match status" value="1"/>
</dbReference>
<dbReference type="Pfam" id="PF00188">
    <property type="entry name" value="CAP"/>
    <property type="match status" value="1"/>
</dbReference>